<proteinExistence type="predicted"/>
<evidence type="ECO:0000313" key="2">
    <source>
        <dbReference type="Proteomes" id="UP000245999"/>
    </source>
</evidence>
<sequence length="108" mass="12305">MPTPNVANKESLIQYLGHWPSFHDAEIVSLKFTRGVPEYWPVICLEIDIIGVCLVELEFQEVRDYQLDGFNHQNVIFDIRFNEEDGLVNCEIDTSYGLNGSIIAQCVA</sequence>
<accession>A0A2Z3GQH9</accession>
<dbReference type="InterPro" id="IPR028957">
    <property type="entry name" value="Imm50"/>
</dbReference>
<keyword evidence="2" id="KW-1185">Reference proteome</keyword>
<gene>
    <name evidence="1" type="ORF">DDQ68_17165</name>
</gene>
<dbReference type="Pfam" id="PF15594">
    <property type="entry name" value="Imm50"/>
    <property type="match status" value="1"/>
</dbReference>
<dbReference type="OrthoDB" id="882829at2"/>
<evidence type="ECO:0000313" key="1">
    <source>
        <dbReference type="EMBL" id="AWM34362.1"/>
    </source>
</evidence>
<dbReference type="AlphaFoldDB" id="A0A2Z3GQH9"/>
<protein>
    <submittedName>
        <fullName evidence="1">Uncharacterized protein</fullName>
    </submittedName>
</protein>
<dbReference type="EMBL" id="CP029145">
    <property type="protein sequence ID" value="AWM34362.1"/>
    <property type="molecule type" value="Genomic_DNA"/>
</dbReference>
<organism evidence="1 2">
    <name type="scientific">Hymenobacter nivis</name>
    <dbReference type="NCBI Taxonomy" id="1850093"/>
    <lineage>
        <taxon>Bacteria</taxon>
        <taxon>Pseudomonadati</taxon>
        <taxon>Bacteroidota</taxon>
        <taxon>Cytophagia</taxon>
        <taxon>Cytophagales</taxon>
        <taxon>Hymenobacteraceae</taxon>
        <taxon>Hymenobacter</taxon>
    </lineage>
</organism>
<dbReference type="RefSeq" id="WP_109657401.1">
    <property type="nucleotide sequence ID" value="NZ_CP029145.1"/>
</dbReference>
<name>A0A2Z3GQH9_9BACT</name>
<reference evidence="2" key="1">
    <citation type="submission" date="2018-04" db="EMBL/GenBank/DDBJ databases">
        <title>Complete genome of Antarctic heterotrophic bacterium Hymenobacter nivis.</title>
        <authorList>
            <person name="Terashima M."/>
        </authorList>
    </citation>
    <scope>NUCLEOTIDE SEQUENCE [LARGE SCALE GENOMIC DNA]</scope>
    <source>
        <strain evidence="2">NBRC 111535</strain>
    </source>
</reference>
<dbReference type="KEGG" id="hnv:DDQ68_17165"/>
<dbReference type="Proteomes" id="UP000245999">
    <property type="component" value="Chromosome"/>
</dbReference>